<gene>
    <name evidence="6" type="ORF">SASPL_154801</name>
</gene>
<reference evidence="6" key="1">
    <citation type="submission" date="2018-01" db="EMBL/GenBank/DDBJ databases">
        <authorList>
            <person name="Mao J.F."/>
        </authorList>
    </citation>
    <scope>NUCLEOTIDE SEQUENCE</scope>
    <source>
        <strain evidence="6">Huo1</strain>
        <tissue evidence="6">Leaf</tissue>
    </source>
</reference>
<dbReference type="FunFam" id="3.40.50.2000:FF:000051">
    <property type="entry name" value="Glycosyltransferase"/>
    <property type="match status" value="1"/>
</dbReference>
<proteinExistence type="inferred from homology"/>
<evidence type="ECO:0000256" key="4">
    <source>
        <dbReference type="RuleBase" id="RU003718"/>
    </source>
</evidence>
<dbReference type="FunFam" id="3.40.50.2000:FF:000054">
    <property type="entry name" value="Glycosyltransferase"/>
    <property type="match status" value="1"/>
</dbReference>
<protein>
    <recommendedName>
        <fullName evidence="5">Glycosyltransferase</fullName>
        <ecNumber evidence="5">2.4.1.-</ecNumber>
    </recommendedName>
</protein>
<name>A0A8X8YZL4_SALSN</name>
<evidence type="ECO:0000256" key="1">
    <source>
        <dbReference type="ARBA" id="ARBA00009995"/>
    </source>
</evidence>
<keyword evidence="3 4" id="KW-0808">Transferase</keyword>
<comment type="similarity">
    <text evidence="1 4">Belongs to the UDP-glycosyltransferase family.</text>
</comment>
<evidence type="ECO:0000256" key="3">
    <source>
        <dbReference type="ARBA" id="ARBA00022679"/>
    </source>
</evidence>
<dbReference type="PROSITE" id="PS00375">
    <property type="entry name" value="UDPGT"/>
    <property type="match status" value="1"/>
</dbReference>
<dbReference type="SUPFAM" id="SSF53756">
    <property type="entry name" value="UDP-Glycosyltransferase/glycogen phosphorylase"/>
    <property type="match status" value="1"/>
</dbReference>
<organism evidence="6">
    <name type="scientific">Salvia splendens</name>
    <name type="common">Scarlet sage</name>
    <dbReference type="NCBI Taxonomy" id="180675"/>
    <lineage>
        <taxon>Eukaryota</taxon>
        <taxon>Viridiplantae</taxon>
        <taxon>Streptophyta</taxon>
        <taxon>Embryophyta</taxon>
        <taxon>Tracheophyta</taxon>
        <taxon>Spermatophyta</taxon>
        <taxon>Magnoliopsida</taxon>
        <taxon>eudicotyledons</taxon>
        <taxon>Gunneridae</taxon>
        <taxon>Pentapetalae</taxon>
        <taxon>asterids</taxon>
        <taxon>lamiids</taxon>
        <taxon>Lamiales</taxon>
        <taxon>Lamiaceae</taxon>
        <taxon>Nepetoideae</taxon>
        <taxon>Mentheae</taxon>
        <taxon>Salviinae</taxon>
        <taxon>Salvia</taxon>
        <taxon>Salvia subgen. Calosphace</taxon>
        <taxon>core Calosphace</taxon>
    </lineage>
</organism>
<evidence type="ECO:0000256" key="5">
    <source>
        <dbReference type="RuleBase" id="RU362057"/>
    </source>
</evidence>
<dbReference type="OrthoDB" id="5835829at2759"/>
<dbReference type="Gene3D" id="3.40.50.2000">
    <property type="entry name" value="Glycogen Phosphorylase B"/>
    <property type="match status" value="2"/>
</dbReference>
<dbReference type="AlphaFoldDB" id="A0A8X8YZL4"/>
<accession>A0A8X8YZL4</accession>
<dbReference type="CDD" id="cd03784">
    <property type="entry name" value="GT1_Gtf-like"/>
    <property type="match status" value="1"/>
</dbReference>
<dbReference type="Pfam" id="PF00201">
    <property type="entry name" value="UDPGT"/>
    <property type="match status" value="1"/>
</dbReference>
<keyword evidence="7" id="KW-1185">Reference proteome</keyword>
<keyword evidence="2 4" id="KW-0328">Glycosyltransferase</keyword>
<dbReference type="EMBL" id="PNBA02000022">
    <property type="protein sequence ID" value="KAG6385918.1"/>
    <property type="molecule type" value="Genomic_DNA"/>
</dbReference>
<dbReference type="GO" id="GO:0008194">
    <property type="term" value="F:UDP-glycosyltransferase activity"/>
    <property type="evidence" value="ECO:0007669"/>
    <property type="project" value="InterPro"/>
</dbReference>
<dbReference type="InterPro" id="IPR035595">
    <property type="entry name" value="UDP_glycos_trans_CS"/>
</dbReference>
<dbReference type="EC" id="2.4.1.-" evidence="5"/>
<evidence type="ECO:0000256" key="2">
    <source>
        <dbReference type="ARBA" id="ARBA00022676"/>
    </source>
</evidence>
<evidence type="ECO:0000313" key="7">
    <source>
        <dbReference type="Proteomes" id="UP000298416"/>
    </source>
</evidence>
<dbReference type="InterPro" id="IPR002213">
    <property type="entry name" value="UDP_glucos_trans"/>
</dbReference>
<dbReference type="Proteomes" id="UP000298416">
    <property type="component" value="Unassembled WGS sequence"/>
</dbReference>
<reference evidence="6" key="2">
    <citation type="submission" date="2020-08" db="EMBL/GenBank/DDBJ databases">
        <title>Plant Genome Project.</title>
        <authorList>
            <person name="Zhang R.-G."/>
        </authorList>
    </citation>
    <scope>NUCLEOTIDE SEQUENCE</scope>
    <source>
        <strain evidence="6">Huo1</strain>
        <tissue evidence="6">Leaf</tissue>
    </source>
</reference>
<evidence type="ECO:0000313" key="6">
    <source>
        <dbReference type="EMBL" id="KAG6385918.1"/>
    </source>
</evidence>
<sequence>MDSSNSTSANLHVAILSSPGMGHLIPVVLLSNRLATHHCVTVTVLRVTTTVSPPESNLLKIPLHPLVNILELPPADISHLVDSSAKIVTQLCLMVRVSLPSIRSAMTNRRPHALFVDLFSTEALPIAAEFNIPNYVYVPSNAWFTALLAYSPILHQQFSEEYVNQTDPIRIPGCKPVRPEDLVDPMLDQKDQQYDEYLKIGENIPSSDGILINSWVDLEPETLQAFAENRSVINILVYPVGPLVRESKPDHRSSELVQWLDRQPDESVVLASFGSGGVLPQKQMTELAWGLELSRQRFVWVVRRPTGGPVDNAFLRVTNGGEGEDSKPDYLPEGFLTRTKDVGFLVSNWAPQAEILSHPAVGGFVSHCGWNSTLESIASGVPLIAWPLYAEQRMNAALLAEEVGVALRPRALATSEVVGREEIEAMVKALMEGEEGGRLREKAKQLKKSGAESLKHGGPSYISMCDLLAKIASINNVIS</sequence>
<dbReference type="PANTHER" id="PTHR48046">
    <property type="entry name" value="UDP-GLYCOSYLTRANSFERASE 72E1"/>
    <property type="match status" value="1"/>
</dbReference>
<dbReference type="PANTHER" id="PTHR48046:SF1">
    <property type="entry name" value="GLYCOSYLTRANSFERASE-RELATED"/>
    <property type="match status" value="1"/>
</dbReference>
<comment type="caution">
    <text evidence="6">The sequence shown here is derived from an EMBL/GenBank/DDBJ whole genome shotgun (WGS) entry which is preliminary data.</text>
</comment>